<reference evidence="1 2" key="1">
    <citation type="submission" date="2017-10" db="EMBL/GenBank/DDBJ databases">
        <authorList>
            <person name="Regsiter A."/>
            <person name="William W."/>
        </authorList>
    </citation>
    <scope>NUCLEOTIDE SEQUENCE [LARGE SCALE GENOMIC DNA]</scope>
    <source>
        <strain evidence="1 2">CFBP6984</strain>
    </source>
</reference>
<name>A0ABY1TPL6_XANCH</name>
<comment type="caution">
    <text evidence="1">The sequence shown here is derived from an EMBL/GenBank/DDBJ whole genome shotgun (WGS) entry which is preliminary data.</text>
</comment>
<dbReference type="Proteomes" id="UP000234181">
    <property type="component" value="Unassembled WGS sequence"/>
</dbReference>
<accession>A0ABY1TPL6</accession>
<proteinExistence type="predicted"/>
<evidence type="ECO:0000313" key="1">
    <source>
        <dbReference type="EMBL" id="SON77975.1"/>
    </source>
</evidence>
<organism evidence="1 2">
    <name type="scientific">Xanthomonas campestris pv. phaseoli</name>
    <dbReference type="NCBI Taxonomy" id="317013"/>
    <lineage>
        <taxon>Bacteria</taxon>
        <taxon>Pseudomonadati</taxon>
        <taxon>Pseudomonadota</taxon>
        <taxon>Gammaproteobacteria</taxon>
        <taxon>Lysobacterales</taxon>
        <taxon>Lysobacteraceae</taxon>
        <taxon>Xanthomonas</taxon>
    </lineage>
</organism>
<gene>
    <name evidence="1" type="ORF">XAP6984_160015</name>
</gene>
<keyword evidence="2" id="KW-1185">Reference proteome</keyword>
<protein>
    <submittedName>
        <fullName evidence="1">Uncharacterized protein</fullName>
    </submittedName>
</protein>
<dbReference type="EMBL" id="OCYT01000068">
    <property type="protein sequence ID" value="SON77975.1"/>
    <property type="molecule type" value="Genomic_DNA"/>
</dbReference>
<evidence type="ECO:0000313" key="2">
    <source>
        <dbReference type="Proteomes" id="UP000234181"/>
    </source>
</evidence>
<sequence length="56" mass="6122">MEPCCCNCFAAVAGGRHTLRYARDMAQVGQAGLIGLRGMGNCRKRSCALYQLVRPF</sequence>